<dbReference type="EC" id="6.6.1.1" evidence="3"/>
<accession>C6WSU4</accession>
<feature type="transmembrane region" description="Helical" evidence="1">
    <location>
        <begin position="1432"/>
        <end position="1450"/>
    </location>
</feature>
<keyword evidence="4" id="KW-1185">Reference proteome</keyword>
<dbReference type="PANTHER" id="PTHR44119">
    <property type="entry name" value="MAGNESIUM-CHELATASE SUBUNIT CHLH, CHLOROPLASTIC"/>
    <property type="match status" value="1"/>
</dbReference>
<reference evidence="4" key="1">
    <citation type="submission" date="2009-07" db="EMBL/GenBank/DDBJ databases">
        <title>Complete sequence of Methylotenera mobilis JLW8.</title>
        <authorList>
            <consortium name="US DOE Joint Genome Institute"/>
            <person name="Lucas S."/>
            <person name="Copeland A."/>
            <person name="Lapidus A."/>
            <person name="Glavina del Rio T."/>
            <person name="Tice H."/>
            <person name="Bruce D."/>
            <person name="Goodwin L."/>
            <person name="Pitluck S."/>
            <person name="LaButti K.M."/>
            <person name="Clum A."/>
            <person name="Larimer F."/>
            <person name="Land M."/>
            <person name="Hauser L."/>
            <person name="Kyrpides N."/>
            <person name="Mikhailova N."/>
            <person name="Kayluzhnaya M."/>
            <person name="Chistoserdova L."/>
        </authorList>
    </citation>
    <scope>NUCLEOTIDE SEQUENCE [LARGE SCALE GENOMIC DNA]</scope>
    <source>
        <strain evidence="4">JLW8 / ATCC BAA-1282 / DSM 17540</strain>
    </source>
</reference>
<dbReference type="PANTHER" id="PTHR44119:SF1">
    <property type="entry name" value="MAGNESIUM-CHELATASE SUBUNIT CHLH, CHLOROPLASTIC"/>
    <property type="match status" value="1"/>
</dbReference>
<evidence type="ECO:0000259" key="2">
    <source>
        <dbReference type="Pfam" id="PF02514"/>
    </source>
</evidence>
<name>C6WSU4_METML</name>
<reference evidence="3 4" key="2">
    <citation type="journal article" date="2011" name="J. Bacteriol.">
        <title>Genomes of three methylotrophs from a single niche uncover genetic and metabolic divergence of Methylophilaceae.</title>
        <authorList>
            <person name="Lapidus A."/>
            <person name="Clum A."/>
            <person name="Labutti K."/>
            <person name="Kaluzhnaya M.G."/>
            <person name="Lim S."/>
            <person name="Beck D.A."/>
            <person name="Glavina Del Rio T."/>
            <person name="Nolan M."/>
            <person name="Mavromatis K."/>
            <person name="Huntemann M."/>
            <person name="Lucas S."/>
            <person name="Lidstrom M.E."/>
            <person name="Ivanova N."/>
            <person name="Chistoserdova L."/>
        </authorList>
    </citation>
    <scope>NUCLEOTIDE SEQUENCE [LARGE SCALE GENOMIC DNA]</scope>
    <source>
        <strain evidence="4">JLW8 / ATCC BAA-1282 / DSM 17540</strain>
    </source>
</reference>
<dbReference type="HOGENOM" id="CLU_002017_3_0_4"/>
<dbReference type="Proteomes" id="UP000002742">
    <property type="component" value="Chromosome"/>
</dbReference>
<dbReference type="InterPro" id="IPR003672">
    <property type="entry name" value="CobN/Mg_chltase"/>
</dbReference>
<keyword evidence="1" id="KW-0812">Transmembrane</keyword>
<dbReference type="GO" id="GO:0016851">
    <property type="term" value="F:magnesium chelatase activity"/>
    <property type="evidence" value="ECO:0007669"/>
    <property type="project" value="UniProtKB-EC"/>
</dbReference>
<dbReference type="STRING" id="583345.Mmol_0276"/>
<proteinExistence type="predicted"/>
<dbReference type="KEGG" id="mmb:Mmol_0276"/>
<feature type="domain" description="CobN/magnesium chelatase" evidence="2">
    <location>
        <begin position="160"/>
        <end position="499"/>
    </location>
</feature>
<feature type="domain" description="CobN/magnesium chelatase" evidence="2">
    <location>
        <begin position="587"/>
        <end position="837"/>
    </location>
</feature>
<evidence type="ECO:0000313" key="4">
    <source>
        <dbReference type="Proteomes" id="UP000002742"/>
    </source>
</evidence>
<sequence>MLLGLFTGNAHSATLLGIVSDRTAPAAAEAAKNTLAQRPGDRIVLRSQSQMMAADSRTLKRWLQEADAVFAVAQYAESSAQLQRALDALKSEPSKTQPATFIAFNGDSALSLRSRFNKNAVSEFAEAKALTQTQEKTPDALLSAAKKHAAAAKWLALSDVWQAGGQENLAAFMTYLLTAQSAKTNTPLPVAKPMPPIRLRVSGKELASNQVIFQTPNSKTTLAVLDLSTSDPQVADAICAQSQAQGINCVVVMAKWGEASKQAIEKLPSMIAPSKLTGLVVLQDFVVGAAEGRESVTALIKKLDVPMFKAIRLTDRSATAWQLSEDGLPSNSIQYRVAMPEVQGNSQPMVVAAAGAPSIDKLTGVELRLPELLPTEVKSLVSRVTNWQTLQSKANAEKRVAIIYYNHPPGRHNIGADNLDVPQSLFDILHSMQAAGYQTGELPATHEALLDLMQDRGVNLPENNAELASMLPKVASMDSTTYAHWFNTLPTAVKGEMVEGPLGRLHADIVAAQTAGELDIARNRLAKSMRELHHLVEGVDHPQRAEALKLLAKLNTGYENCLTEHSDCKALDALKTRITNLNIEGMRGWGPLPGKVMVNNNKMVFPGIQFGNVFVGPQPPRGWEVDEELLHANTTIPPPHQYLGFYHWLKDTFKADALVHLGRHSTYEFLPGKAVGLSAEDYSRIIASDLPGLYPYIVDGVGEGTQAKRRALTVMIDHLTPPLTATPLYDRLLTLRQVVESYESSSSDTMRIASAKEMRRLVETLELRAELESSMADVLKVRGINFEQADDDLLAHEVGHYLTKLQEKFMPHGLHVFGRPWSDASLQLMLDSMAQNKPENISSQIRENLIASPKLEMQALLHGLAGGFIEPGKGNDPLRSPESLPTGRNFHALDGDVLPTPLGFELGHNMAANVRKRDDVNKSQGVILWASDAVRDEGVMVSFILSLMGITPEWNSRGIVQKMQLVQPSASDAANPATANVKRYDVIVTTSGLFRDLYPNLMQWIDIGGRMALAASADSILQADPSLAAALNSALKPLVNYSRGHEPMATNGVAIHWVKRTQALLAQGMPAEQAGREAAWRIFGDAPGAYGAGVNTLAERSGAWNTRNDVGRAYLQRMGHAYGVDAQGEPAHEAFDASLHSIATTYHGRASNLYGLMDNNDAFDYLGGLSLAIETITGNKPEARILNHANQKGFTDEPLESALLMELRGRYLNPSWIKPLMGHGYAGARTMNQAFMENLWGWQVTRPDIIKDWAWNEVKRVYIDDDLKLGLDKFLAQGHNAQVKANMVALMLVAAQKGFWKPSEANAQQLSQTLARLVIKNGLPGSGHTAPNHPMWEWMGQHINAEDKAGVAQVLAKARGYSKAQSMKDANIQQPAALTPAEAVSNTVPKKHSSKAIAAQPKAAAAKHEQSKPINKAAQAYELTVATVKDNLAWILLLLPIFALGLWFGTRKPSA</sequence>
<keyword evidence="1" id="KW-1133">Transmembrane helix</keyword>
<organism evidence="3 4">
    <name type="scientific">Methylotenera mobilis (strain JLW8 / ATCC BAA-1282 / DSM 17540)</name>
    <dbReference type="NCBI Taxonomy" id="583345"/>
    <lineage>
        <taxon>Bacteria</taxon>
        <taxon>Pseudomonadati</taxon>
        <taxon>Pseudomonadota</taxon>
        <taxon>Betaproteobacteria</taxon>
        <taxon>Nitrosomonadales</taxon>
        <taxon>Methylophilaceae</taxon>
        <taxon>Methylotenera</taxon>
    </lineage>
</organism>
<dbReference type="EMBL" id="CP001672">
    <property type="protein sequence ID" value="ACT47186.1"/>
    <property type="molecule type" value="Genomic_DNA"/>
</dbReference>
<keyword evidence="1" id="KW-0472">Membrane</keyword>
<gene>
    <name evidence="3" type="ordered locus">Mmol_0276</name>
</gene>
<protein>
    <submittedName>
        <fullName evidence="3">Magnesium chelatase</fullName>
        <ecNumber evidence="3">6.6.1.1</ecNumber>
    </submittedName>
</protein>
<evidence type="ECO:0000313" key="3">
    <source>
        <dbReference type="EMBL" id="ACT47186.1"/>
    </source>
</evidence>
<dbReference type="CDD" id="cd10150">
    <property type="entry name" value="CobN_like"/>
    <property type="match status" value="1"/>
</dbReference>
<evidence type="ECO:0000256" key="1">
    <source>
        <dbReference type="SAM" id="Phobius"/>
    </source>
</evidence>
<dbReference type="Pfam" id="PF02514">
    <property type="entry name" value="CobN-Mg_chel"/>
    <property type="match status" value="3"/>
</dbReference>
<feature type="domain" description="CobN/magnesium chelatase" evidence="2">
    <location>
        <begin position="839"/>
        <end position="1306"/>
    </location>
</feature>
<keyword evidence="3" id="KW-0436">Ligase</keyword>
<dbReference type="eggNOG" id="COG1429">
    <property type="taxonomic scope" value="Bacteria"/>
</dbReference>